<reference evidence="2" key="1">
    <citation type="submission" date="2020-11" db="EMBL/GenBank/DDBJ databases">
        <authorList>
            <consortium name="DOE Joint Genome Institute"/>
            <person name="Ahrendt S."/>
            <person name="Riley R."/>
            <person name="Andreopoulos W."/>
            <person name="Labutti K."/>
            <person name="Pangilinan J."/>
            <person name="Ruiz-Duenas F.J."/>
            <person name="Barrasa J.M."/>
            <person name="Sanchez-Garcia M."/>
            <person name="Camarero S."/>
            <person name="Miyauchi S."/>
            <person name="Serrano A."/>
            <person name="Linde D."/>
            <person name="Babiker R."/>
            <person name="Drula E."/>
            <person name="Ayuso-Fernandez I."/>
            <person name="Pacheco R."/>
            <person name="Padilla G."/>
            <person name="Ferreira P."/>
            <person name="Barriuso J."/>
            <person name="Kellner H."/>
            <person name="Castanera R."/>
            <person name="Alfaro M."/>
            <person name="Ramirez L."/>
            <person name="Pisabarro A.G."/>
            <person name="Kuo A."/>
            <person name="Tritt A."/>
            <person name="Lipzen A."/>
            <person name="He G."/>
            <person name="Yan M."/>
            <person name="Ng V."/>
            <person name="Cullen D."/>
            <person name="Martin F."/>
            <person name="Rosso M.-N."/>
            <person name="Henrissat B."/>
            <person name="Hibbett D."/>
            <person name="Martinez A.T."/>
            <person name="Grigoriev I.V."/>
        </authorList>
    </citation>
    <scope>NUCLEOTIDE SEQUENCE</scope>
    <source>
        <strain evidence="2">ATCC 90797</strain>
    </source>
</reference>
<feature type="compositionally biased region" description="Polar residues" evidence="1">
    <location>
        <begin position="100"/>
        <end position="116"/>
    </location>
</feature>
<feature type="compositionally biased region" description="Basic residues" evidence="1">
    <location>
        <begin position="131"/>
        <end position="147"/>
    </location>
</feature>
<evidence type="ECO:0000256" key="1">
    <source>
        <dbReference type="SAM" id="MobiDB-lite"/>
    </source>
</evidence>
<proteinExistence type="predicted"/>
<dbReference type="Proteomes" id="UP000807025">
    <property type="component" value="Unassembled WGS sequence"/>
</dbReference>
<protein>
    <submittedName>
        <fullName evidence="2">Uncharacterized protein</fullName>
    </submittedName>
</protein>
<organism evidence="2 3">
    <name type="scientific">Pleurotus eryngii</name>
    <name type="common">Boletus of the steppes</name>
    <dbReference type="NCBI Taxonomy" id="5323"/>
    <lineage>
        <taxon>Eukaryota</taxon>
        <taxon>Fungi</taxon>
        <taxon>Dikarya</taxon>
        <taxon>Basidiomycota</taxon>
        <taxon>Agaricomycotina</taxon>
        <taxon>Agaricomycetes</taxon>
        <taxon>Agaricomycetidae</taxon>
        <taxon>Agaricales</taxon>
        <taxon>Pleurotineae</taxon>
        <taxon>Pleurotaceae</taxon>
        <taxon>Pleurotus</taxon>
    </lineage>
</organism>
<evidence type="ECO:0000313" key="3">
    <source>
        <dbReference type="Proteomes" id="UP000807025"/>
    </source>
</evidence>
<name>A0A9P5ZGG1_PLEER</name>
<dbReference type="EMBL" id="MU155024">
    <property type="protein sequence ID" value="KAF9486673.1"/>
    <property type="molecule type" value="Genomic_DNA"/>
</dbReference>
<sequence>MQRHRPYTEAAATITDVDEFGDATMKWWRQIQPLWHQGDDKLPLAIYTPPENKSWDVLAQGSPTGLLLLMVVLGWWGSKPNTPSQEWRDVVSDAKKSFESVSHSYVGQGDSALSSGNKRRKKNSTNEGTGKRVKVSKVITHARKARK</sequence>
<accession>A0A9P5ZGG1</accession>
<gene>
    <name evidence="2" type="ORF">BDN71DRAFT_976193</name>
</gene>
<dbReference type="AlphaFoldDB" id="A0A9P5ZGG1"/>
<keyword evidence="3" id="KW-1185">Reference proteome</keyword>
<comment type="caution">
    <text evidence="2">The sequence shown here is derived from an EMBL/GenBank/DDBJ whole genome shotgun (WGS) entry which is preliminary data.</text>
</comment>
<feature type="region of interest" description="Disordered" evidence="1">
    <location>
        <begin position="100"/>
        <end position="147"/>
    </location>
</feature>
<evidence type="ECO:0000313" key="2">
    <source>
        <dbReference type="EMBL" id="KAF9486673.1"/>
    </source>
</evidence>